<protein>
    <submittedName>
        <fullName evidence="1">EsV-1-18</fullName>
    </submittedName>
</protein>
<accession>Q8QNP3</accession>
<reference evidence="1 2" key="4">
    <citation type="journal article" date="2000" name="Virology">
        <title>The brown algal virus EsV-1 particle contains a putative hybrid histidine kinase.</title>
        <authorList>
            <person name="Delaroque N."/>
            <person name="Wolf S."/>
            <person name="Muller D.G."/>
            <person name="Knippers R."/>
        </authorList>
    </citation>
    <scope>NUCLEOTIDE SEQUENCE [LARGE SCALE GENOMIC DNA]</scope>
    <source>
        <strain evidence="2">Isolate New Zealand/Kaikoura/1988</strain>
    </source>
</reference>
<keyword evidence="2" id="KW-1185">Reference proteome</keyword>
<evidence type="ECO:0000313" key="1">
    <source>
        <dbReference type="EMBL" id="AAK14444.1"/>
    </source>
</evidence>
<reference evidence="1 2" key="3">
    <citation type="journal article" date="2000" name="Virology">
        <title>Characterization and immunolocalization of major structural proteins in the brown algal virus EsV-1.</title>
        <authorList>
            <person name="Delaroque N."/>
            <person name="Wolf S."/>
            <person name="Muller D.G."/>
            <person name="Knippers R."/>
        </authorList>
    </citation>
    <scope>NUCLEOTIDE SEQUENCE [LARGE SCALE GENOMIC DNA]</scope>
    <source>
        <strain evidence="2">Isolate New Zealand/Kaikoura/1988</strain>
    </source>
</reference>
<dbReference type="Proteomes" id="UP000000864">
    <property type="component" value="Segment"/>
</dbReference>
<evidence type="ECO:0000313" key="2">
    <source>
        <dbReference type="Proteomes" id="UP000000864"/>
    </source>
</evidence>
<dbReference type="KEGG" id="vg:920719"/>
<reference evidence="1 2" key="2">
    <citation type="journal article" date="1998" name="Adv. Virus Res.">
        <title>Viruses in marine brown algae.</title>
        <authorList>
            <person name="Muller D.G."/>
            <person name="Kapp M."/>
            <person name="Knippers R."/>
        </authorList>
    </citation>
    <scope>NUCLEOTIDE SEQUENCE [LARGE SCALE GENOMIC DNA]</scope>
    <source>
        <strain evidence="2">Isolate New Zealand/Kaikoura/1988</strain>
    </source>
</reference>
<reference evidence="1 2" key="1">
    <citation type="journal article" date="1995" name="Virology">
        <title>Coat protein of the Ectocarpus siliculosus virus.</title>
        <authorList>
            <person name="Klein M."/>
            <person name="Lanka S.T."/>
            <person name="Knippers R."/>
            <person name="Muller D.G."/>
        </authorList>
    </citation>
    <scope>NUCLEOTIDE SEQUENCE [LARGE SCALE GENOMIC DNA]</scope>
    <source>
        <strain evidence="2">Isolate New Zealand/Kaikoura/1988</strain>
    </source>
</reference>
<sequence>MDSLTARLMSRAGLNPVDPKLPPVHNMRMVYLKEQFGAAEEALHDARLALEDLRDVQETKPYDQTKVDAAANLLYDAMAKLAVKERDYFASRYFGRDKAVLKGWNVDRKQELFAKFIDDLRNKASGRLRPNMFSHMDVQNAAVYCSQACVALEQMNNLWYSGGVAIPSNRLTDTPDFGKRQRVINQRLGQIQTNLRSIMASGTQRDIITIKSCLRDAEICQRLARLVASDRWDLPDDLRTPP</sequence>
<gene>
    <name evidence="1" type="primary">ORF 18</name>
</gene>
<organism evidence="1 2">
    <name type="scientific">Ectocarpus siliculosus virus 1 (isolate New Zealand/Kaikoura/1988)</name>
    <name type="common">EsV-1</name>
    <dbReference type="NCBI Taxonomy" id="654926"/>
    <lineage>
        <taxon>Viruses</taxon>
        <taxon>Varidnaviria</taxon>
        <taxon>Bamfordvirae</taxon>
        <taxon>Nucleocytoviricota</taxon>
        <taxon>Megaviricetes</taxon>
        <taxon>Algavirales</taxon>
        <taxon>Phycodnaviridae</taxon>
        <taxon>Phaeovirus</taxon>
        <taxon>Phaeovirus unasiliculosus</taxon>
        <taxon>Ectocarpus siliculosus virus 1</taxon>
    </lineage>
</organism>
<organismHost>
    <name type="scientific">Ectocarpus siliculosus</name>
    <name type="common">Brown alga</name>
    <name type="synonym">Conferva siliculosa</name>
    <dbReference type="NCBI Taxonomy" id="2880"/>
</organismHost>
<proteinExistence type="predicted"/>
<name>Q8QNP3_ESV1K</name>
<dbReference type="EMBL" id="AF204951">
    <property type="protein sequence ID" value="AAK14444.1"/>
    <property type="molecule type" value="Genomic_DNA"/>
</dbReference>